<dbReference type="EMBL" id="VOUP01000005">
    <property type="protein sequence ID" value="TXE29583.1"/>
    <property type="molecule type" value="Genomic_DNA"/>
</dbReference>
<dbReference type="RefSeq" id="WP_147838293.1">
    <property type="nucleotide sequence ID" value="NZ_CP060276.1"/>
</dbReference>
<name>A0A9X9C3X4_9GAMM</name>
<accession>A0A9X9C3X4</accession>
<dbReference type="AlphaFoldDB" id="A0A9X9C3X4"/>
<evidence type="ECO:0000313" key="1">
    <source>
        <dbReference type="EMBL" id="TXE29583.1"/>
    </source>
</evidence>
<protein>
    <submittedName>
        <fullName evidence="1">Ankyrin repeat domain-containing protein</fullName>
    </submittedName>
</protein>
<dbReference type="InterPro" id="IPR036770">
    <property type="entry name" value="Ankyrin_rpt-contain_sf"/>
</dbReference>
<reference evidence="1 2" key="1">
    <citation type="submission" date="2019-07" db="EMBL/GenBank/DDBJ databases">
        <title>Serratia strains were isolated from fresh produce.</title>
        <authorList>
            <person name="Cho G.-S."/>
            <person name="Stein M."/>
            <person name="Lee W."/>
            <person name="Suh S.H."/>
            <person name="Franz C.M.A.P."/>
        </authorList>
    </citation>
    <scope>NUCLEOTIDE SEQUENCE [LARGE SCALE GENOMIC DNA]</scope>
    <source>
        <strain evidence="1 2">S17</strain>
    </source>
</reference>
<dbReference type="PROSITE" id="PS51257">
    <property type="entry name" value="PROKAR_LIPOPROTEIN"/>
    <property type="match status" value="1"/>
</dbReference>
<dbReference type="Gene3D" id="1.25.40.20">
    <property type="entry name" value="Ankyrin repeat-containing domain"/>
    <property type="match status" value="1"/>
</dbReference>
<dbReference type="Proteomes" id="UP000321307">
    <property type="component" value="Unassembled WGS sequence"/>
</dbReference>
<evidence type="ECO:0000313" key="2">
    <source>
        <dbReference type="Proteomes" id="UP000321307"/>
    </source>
</evidence>
<proteinExistence type="predicted"/>
<comment type="caution">
    <text evidence="1">The sequence shown here is derived from an EMBL/GenBank/DDBJ whole genome shotgun (WGS) entry which is preliminary data.</text>
</comment>
<sequence>MRKLIMAIALLFTVLMVQGCNKSMEYEPQDFFEGRQLDIAQLIYDGDEVKLKEKLPSISKEELNRPVKADMTLLFWSVLNAIYDKNTPERLKIITDLVKAGADPLQPRPEGGSSPAEFVMKADKGIWIKAMLDGGLPPNAKDKVFNQPIIFEALDAKNTETLKVMLDYGADINTMDSLGNTILISSLDSRSFDHTILLLERGADNKIKGKFGWTMGNQLQRFIDRGVGDAEDKEKINKIKELLIKNGGDWPPLPVEN</sequence>
<organism evidence="1 2">
    <name type="scientific">Serratia ureilytica</name>
    <dbReference type="NCBI Taxonomy" id="300181"/>
    <lineage>
        <taxon>Bacteria</taxon>
        <taxon>Pseudomonadati</taxon>
        <taxon>Pseudomonadota</taxon>
        <taxon>Gammaproteobacteria</taxon>
        <taxon>Enterobacterales</taxon>
        <taxon>Yersiniaceae</taxon>
        <taxon>Serratia</taxon>
    </lineage>
</organism>
<dbReference type="SUPFAM" id="SSF48403">
    <property type="entry name" value="Ankyrin repeat"/>
    <property type="match status" value="1"/>
</dbReference>
<gene>
    <name evidence="1" type="ORF">FOT63_10810</name>
</gene>